<evidence type="ECO:0000313" key="2">
    <source>
        <dbReference type="Proteomes" id="UP001209878"/>
    </source>
</evidence>
<comment type="caution">
    <text evidence="1">The sequence shown here is derived from an EMBL/GenBank/DDBJ whole genome shotgun (WGS) entry which is preliminary data.</text>
</comment>
<protein>
    <submittedName>
        <fullName evidence="1">Uncharacterized protein</fullName>
    </submittedName>
</protein>
<organism evidence="1 2">
    <name type="scientific">Ridgeia piscesae</name>
    <name type="common">Tubeworm</name>
    <dbReference type="NCBI Taxonomy" id="27915"/>
    <lineage>
        <taxon>Eukaryota</taxon>
        <taxon>Metazoa</taxon>
        <taxon>Spiralia</taxon>
        <taxon>Lophotrochozoa</taxon>
        <taxon>Annelida</taxon>
        <taxon>Polychaeta</taxon>
        <taxon>Sedentaria</taxon>
        <taxon>Canalipalpata</taxon>
        <taxon>Sabellida</taxon>
        <taxon>Siboglinidae</taxon>
        <taxon>Ridgeia</taxon>
    </lineage>
</organism>
<dbReference type="AlphaFoldDB" id="A0AAD9IS25"/>
<name>A0AAD9IS25_RIDPI</name>
<proteinExistence type="predicted"/>
<keyword evidence="2" id="KW-1185">Reference proteome</keyword>
<sequence>MAALSARVCPCLSLCRLDPGYPHDRTQMSRLHIDGWTARLHGISCL</sequence>
<accession>A0AAD9IS25</accession>
<dbReference type="Proteomes" id="UP001209878">
    <property type="component" value="Unassembled WGS sequence"/>
</dbReference>
<reference evidence="1" key="1">
    <citation type="journal article" date="2023" name="Mol. Biol. Evol.">
        <title>Third-Generation Sequencing Reveals the Adaptive Role of the Epigenome in Three Deep-Sea Polychaetes.</title>
        <authorList>
            <person name="Perez M."/>
            <person name="Aroh O."/>
            <person name="Sun Y."/>
            <person name="Lan Y."/>
            <person name="Juniper S.K."/>
            <person name="Young C.R."/>
            <person name="Angers B."/>
            <person name="Qian P.Y."/>
        </authorList>
    </citation>
    <scope>NUCLEOTIDE SEQUENCE</scope>
    <source>
        <strain evidence="1">R07B-5</strain>
    </source>
</reference>
<evidence type="ECO:0000313" key="1">
    <source>
        <dbReference type="EMBL" id="KAK2139230.1"/>
    </source>
</evidence>
<dbReference type="EMBL" id="JAODUO010006574">
    <property type="protein sequence ID" value="KAK2139230.1"/>
    <property type="molecule type" value="Genomic_DNA"/>
</dbReference>
<gene>
    <name evidence="1" type="ORF">NP493_6586g00004</name>
</gene>